<name>A0A183BFE7_9TREM</name>
<reference evidence="1 2" key="2">
    <citation type="submission" date="2018-11" db="EMBL/GenBank/DDBJ databases">
        <authorList>
            <consortium name="Pathogen Informatics"/>
        </authorList>
    </citation>
    <scope>NUCLEOTIDE SEQUENCE [LARGE SCALE GENOMIC DNA]</scope>
    <source>
        <strain evidence="1 2">Egypt</strain>
    </source>
</reference>
<dbReference type="WBParaSite" id="ECPE_0001797801-mRNA-1">
    <property type="protein sequence ID" value="ECPE_0001797801-mRNA-1"/>
    <property type="gene ID" value="ECPE_0001797801"/>
</dbReference>
<dbReference type="OrthoDB" id="10513953at2759"/>
<protein>
    <submittedName>
        <fullName evidence="1 3">Uncharacterized protein</fullName>
    </submittedName>
</protein>
<sequence length="126" mass="14241">MNPLFPLTSPASFIRLWIHGWLRWNRSLRLCHGGGYAFDAAYYRDLLSIDSRPVDSAKVSPFLRPTTSATPYSGWLSDESILFAESQPTDEMTTPGCLAYWSKNAFISELLKLVLTWENSPEFCGS</sequence>
<proteinExistence type="predicted"/>
<organism evidence="3">
    <name type="scientific">Echinostoma caproni</name>
    <dbReference type="NCBI Taxonomy" id="27848"/>
    <lineage>
        <taxon>Eukaryota</taxon>
        <taxon>Metazoa</taxon>
        <taxon>Spiralia</taxon>
        <taxon>Lophotrochozoa</taxon>
        <taxon>Platyhelminthes</taxon>
        <taxon>Trematoda</taxon>
        <taxon>Digenea</taxon>
        <taxon>Plagiorchiida</taxon>
        <taxon>Echinostomata</taxon>
        <taxon>Echinostomatoidea</taxon>
        <taxon>Echinostomatidae</taxon>
        <taxon>Echinostoma</taxon>
    </lineage>
</organism>
<dbReference type="EMBL" id="UZAN01072929">
    <property type="protein sequence ID" value="VDP95302.1"/>
    <property type="molecule type" value="Genomic_DNA"/>
</dbReference>
<evidence type="ECO:0000313" key="2">
    <source>
        <dbReference type="Proteomes" id="UP000272942"/>
    </source>
</evidence>
<reference evidence="3" key="1">
    <citation type="submission" date="2016-06" db="UniProtKB">
        <authorList>
            <consortium name="WormBaseParasite"/>
        </authorList>
    </citation>
    <scope>IDENTIFICATION</scope>
</reference>
<dbReference type="Proteomes" id="UP000272942">
    <property type="component" value="Unassembled WGS sequence"/>
</dbReference>
<evidence type="ECO:0000313" key="1">
    <source>
        <dbReference type="EMBL" id="VDP95302.1"/>
    </source>
</evidence>
<evidence type="ECO:0000313" key="3">
    <source>
        <dbReference type="WBParaSite" id="ECPE_0001797801-mRNA-1"/>
    </source>
</evidence>
<gene>
    <name evidence="1" type="ORF">ECPE_LOCUS17932</name>
</gene>
<keyword evidence="2" id="KW-1185">Reference proteome</keyword>
<accession>A0A183BFE7</accession>
<dbReference type="AlphaFoldDB" id="A0A183BFE7"/>